<keyword evidence="2" id="KW-0378">Hydrolase</keyword>
<keyword evidence="2" id="KW-0645">Protease</keyword>
<keyword evidence="3" id="KW-1185">Reference proteome</keyword>
<dbReference type="Pfam" id="PF13620">
    <property type="entry name" value="CarboxypepD_reg"/>
    <property type="match status" value="1"/>
</dbReference>
<organism evidence="2 3">
    <name type="scientific">Candidatus Thermokryptus mobilis</name>
    <dbReference type="NCBI Taxonomy" id="1643428"/>
    <lineage>
        <taxon>Bacteria</taxon>
        <taxon>Pseudomonadati</taxon>
        <taxon>Candidatus Kryptoniota</taxon>
        <taxon>Candidatus Thermokryptus</taxon>
    </lineage>
</organism>
<sequence length="235" mass="26328">MKKLISFGLAILLTTFSFSQNATVKGVVKFVGEAPKPRLISMKADRQCDAIHGGKSVTAEDFVVNPNGTLKWVFVYVKEGVKGKYNPPSEPVVLDQQGCWYHPRVFGIMVGQKLEIRNSDPLLHNVHATPKKNKPFNIGQPVKGMKTYQTFSTPEVMVPFKCDVHPWMSAYAGVLDHPFFSVSNDKGEFEIKNLPPGTYTIEAWHEKLGTLTQTVTVKPGETKQIEFTFERKGKK</sequence>
<reference evidence="3" key="1">
    <citation type="submission" date="2015-11" db="EMBL/GenBank/DDBJ databases">
        <authorList>
            <person name="Varghese N."/>
        </authorList>
    </citation>
    <scope>NUCLEOTIDE SEQUENCE [LARGE SCALE GENOMIC DNA]</scope>
</reference>
<name>A0A0S4N281_9BACT</name>
<feature type="chain" id="PRO_5006624718" evidence="1">
    <location>
        <begin position="23"/>
        <end position="235"/>
    </location>
</feature>
<evidence type="ECO:0000256" key="1">
    <source>
        <dbReference type="SAM" id="SignalP"/>
    </source>
</evidence>
<evidence type="ECO:0000313" key="3">
    <source>
        <dbReference type="Proteomes" id="UP000320623"/>
    </source>
</evidence>
<dbReference type="STRING" id="1643428.GCA_001442855_01083"/>
<dbReference type="RefSeq" id="WP_140944854.1">
    <property type="nucleotide sequence ID" value="NZ_FAOO01000006.1"/>
</dbReference>
<accession>A0A0S4N281</accession>
<proteinExistence type="predicted"/>
<protein>
    <submittedName>
        <fullName evidence="2">Carboxypeptidase regulatory-like domain-containing protein</fullName>
    </submittedName>
</protein>
<dbReference type="EMBL" id="FAOO01000006">
    <property type="protein sequence ID" value="CUU04875.1"/>
    <property type="molecule type" value="Genomic_DNA"/>
</dbReference>
<dbReference type="OrthoDB" id="9772097at2"/>
<dbReference type="Proteomes" id="UP000320623">
    <property type="component" value="Unassembled WGS sequence"/>
</dbReference>
<dbReference type="Gene3D" id="2.60.40.1120">
    <property type="entry name" value="Carboxypeptidase-like, regulatory domain"/>
    <property type="match status" value="1"/>
</dbReference>
<gene>
    <name evidence="2" type="ORF">JGI1_01107</name>
</gene>
<dbReference type="Gene3D" id="2.60.40.420">
    <property type="entry name" value="Cupredoxins - blue copper proteins"/>
    <property type="match status" value="1"/>
</dbReference>
<evidence type="ECO:0000313" key="2">
    <source>
        <dbReference type="EMBL" id="CUU04875.1"/>
    </source>
</evidence>
<dbReference type="SUPFAM" id="SSF117074">
    <property type="entry name" value="Hypothetical protein PA1324"/>
    <property type="match status" value="1"/>
</dbReference>
<keyword evidence="2" id="KW-0121">Carboxypeptidase</keyword>
<dbReference type="InterPro" id="IPR008972">
    <property type="entry name" value="Cupredoxin"/>
</dbReference>
<dbReference type="AlphaFoldDB" id="A0A0S4N281"/>
<feature type="signal peptide" evidence="1">
    <location>
        <begin position="1"/>
        <end position="22"/>
    </location>
</feature>
<dbReference type="SUPFAM" id="SSF49503">
    <property type="entry name" value="Cupredoxins"/>
    <property type="match status" value="1"/>
</dbReference>
<keyword evidence="1" id="KW-0732">Signal</keyword>
<dbReference type="GO" id="GO:0004180">
    <property type="term" value="F:carboxypeptidase activity"/>
    <property type="evidence" value="ECO:0007669"/>
    <property type="project" value="UniProtKB-KW"/>
</dbReference>